<organism evidence="1 2">
    <name type="scientific">Vibrio azureus NBRC 104587</name>
    <dbReference type="NCBI Taxonomy" id="1219077"/>
    <lineage>
        <taxon>Bacteria</taxon>
        <taxon>Pseudomonadati</taxon>
        <taxon>Pseudomonadota</taxon>
        <taxon>Gammaproteobacteria</taxon>
        <taxon>Vibrionales</taxon>
        <taxon>Vibrionaceae</taxon>
        <taxon>Vibrio</taxon>
    </lineage>
</organism>
<protein>
    <submittedName>
        <fullName evidence="1">Uncharacterized protein</fullName>
    </submittedName>
</protein>
<accession>U3CE65</accession>
<dbReference type="Proteomes" id="UP000016567">
    <property type="component" value="Unassembled WGS sequence"/>
</dbReference>
<name>U3CE65_9VIBR</name>
<dbReference type="eggNOG" id="ENOG502ZB1G">
    <property type="taxonomic scope" value="Bacteria"/>
</dbReference>
<dbReference type="RefSeq" id="WP_021710360.1">
    <property type="nucleotide sequence ID" value="NZ_BAOB01000198.1"/>
</dbReference>
<sequence length="355" mass="40493">MNLKKVTLVTLGLLVVLGINNLWRSSEPRQVIDSKPAQSSEIVTPIEYQRPLNQTLLTFSEWYLVYSPSNFATFIKTHFTNQFPFFGESLQFWQGYYQISRYAKQLNYSNVSYHIMLWVIGSSTTIEYTIRGIYEQTIGAFTASVSGRVQEDDYAAKVAQDYVDFINKRPWYEFDFGSALKHLWTDNASTPLSLRKFERLYVLTSEYLVKMIYAKVIKLGTHSAFGVAKPTTAVLLQAKATEIPKSAEIKQRYENGDVLVLAPRYEPFTQFVLELSKQPAAIKEIAGNNHFITISAISADTANLKCNACLTLFTQNILTQPHQIRTVLIAPVTTLLDNIREIQSSGYRIEHVYDF</sequence>
<gene>
    <name evidence="1" type="ORF">VAZ01S_048_00200</name>
</gene>
<proteinExistence type="predicted"/>
<evidence type="ECO:0000313" key="1">
    <source>
        <dbReference type="EMBL" id="GAD76613.1"/>
    </source>
</evidence>
<comment type="caution">
    <text evidence="1">The sequence shown here is derived from an EMBL/GenBank/DDBJ whole genome shotgun (WGS) entry which is preliminary data.</text>
</comment>
<dbReference type="EMBL" id="BATL01000048">
    <property type="protein sequence ID" value="GAD76613.1"/>
    <property type="molecule type" value="Genomic_DNA"/>
</dbReference>
<reference evidence="1 2" key="1">
    <citation type="submission" date="2013-09" db="EMBL/GenBank/DDBJ databases">
        <title>Whole genome shotgun sequence of Vibrio azureus NBRC 104587.</title>
        <authorList>
            <person name="Isaki S."/>
            <person name="Hosoyama A."/>
            <person name="Numata M."/>
            <person name="Hashimoto M."/>
            <person name="Hosoyama Y."/>
            <person name="Tsuchikane K."/>
            <person name="Noguchi M."/>
            <person name="Hirakata S."/>
            <person name="Ichikawa N."/>
            <person name="Ohji S."/>
            <person name="Yamazoe A."/>
            <person name="Fujita N."/>
        </authorList>
    </citation>
    <scope>NUCLEOTIDE SEQUENCE [LARGE SCALE GENOMIC DNA]</scope>
    <source>
        <strain evidence="1 2">NBRC 104587</strain>
    </source>
</reference>
<evidence type="ECO:0000313" key="2">
    <source>
        <dbReference type="Proteomes" id="UP000016567"/>
    </source>
</evidence>
<keyword evidence="2" id="KW-1185">Reference proteome</keyword>
<dbReference type="STRING" id="1219077.VAZ01S_048_00200"/>
<dbReference type="OrthoDB" id="7550695at2"/>
<dbReference type="AlphaFoldDB" id="U3CE65"/>